<sequence length="580" mass="67846">MLTKVHNKLEQEDKEWKRVFQGLIQQQLKLRREFSVVEDKKKHLEIQLKNYHSTIYQARKGIREHQEYIKVEERKIETTREEMFHRIAIVPECTLVLEQVHYDPDYISSKEVQEASKQRSLSFIIQNQKEMAIESITIISNGILEEDWIRARVFGDLVESEFSSSFSPEDLIDHEYIEEDSREKWFKLVAYSVYNLREGKKSLKAKKKMISSPYMETFDPTIISTKYKIEQLALTTRLQDSARKIFKLCNEMNETNRTQIKAYTQDSSDQFHQIINNVNTRKEIKDSLEGDIKILENEIKSVSKRIKKLQHDEMQIKKKVVDVLEKIKNHVSSQTRQFVLSGDLEPGENDTVPDVIDRLIDHFVNNVRERAQKLHYENIKEVRNSVFVEENDYYNKAQSEYRAVSIVGPYYIKRVGRPRPSYGLAVVFEMSSTLQGWNPAPCWTADGDGCEAGVAPPLELFQPLMVRVIIPKGFPEIQFSDKGAILGLPKGAQHAVRIMSFQRLNREELMLFLLLEKRDYYQFYSTQIGFKDKGIFKWGDLSQVVLQPTVSTPSHLSFEKLRTAIPRGQDVVFEMYQELH</sequence>
<accession>A0A8J6NHD2</accession>
<gene>
    <name evidence="2" type="ORF">H8E41_14365</name>
</gene>
<evidence type="ECO:0000313" key="3">
    <source>
        <dbReference type="Proteomes" id="UP000614424"/>
    </source>
</evidence>
<evidence type="ECO:0000256" key="1">
    <source>
        <dbReference type="SAM" id="Coils"/>
    </source>
</evidence>
<protein>
    <submittedName>
        <fullName evidence="2">Uncharacterized protein</fullName>
    </submittedName>
</protein>
<name>A0A8J6NHD2_9BACT</name>
<dbReference type="AlphaFoldDB" id="A0A8J6NHD2"/>
<keyword evidence="1" id="KW-0175">Coiled coil</keyword>
<comment type="caution">
    <text evidence="2">The sequence shown here is derived from an EMBL/GenBank/DDBJ whole genome shotgun (WGS) entry which is preliminary data.</text>
</comment>
<proteinExistence type="predicted"/>
<evidence type="ECO:0000313" key="2">
    <source>
        <dbReference type="EMBL" id="MBC8319075.1"/>
    </source>
</evidence>
<organism evidence="2 3">
    <name type="scientific">Candidatus Desulfobia pelagia</name>
    <dbReference type="NCBI Taxonomy" id="2841692"/>
    <lineage>
        <taxon>Bacteria</taxon>
        <taxon>Pseudomonadati</taxon>
        <taxon>Thermodesulfobacteriota</taxon>
        <taxon>Desulfobulbia</taxon>
        <taxon>Desulfobulbales</taxon>
        <taxon>Desulfobulbaceae</taxon>
        <taxon>Candidatus Desulfobia</taxon>
    </lineage>
</organism>
<dbReference type="Proteomes" id="UP000614424">
    <property type="component" value="Unassembled WGS sequence"/>
</dbReference>
<dbReference type="EMBL" id="JACNJZ010000222">
    <property type="protein sequence ID" value="MBC8319075.1"/>
    <property type="molecule type" value="Genomic_DNA"/>
</dbReference>
<reference evidence="2 3" key="1">
    <citation type="submission" date="2020-08" db="EMBL/GenBank/DDBJ databases">
        <title>Bridging the membrane lipid divide: bacteria of the FCB group superphylum have the potential to synthesize archaeal ether lipids.</title>
        <authorList>
            <person name="Villanueva L."/>
            <person name="Von Meijenfeldt F.A.B."/>
            <person name="Westbye A.B."/>
            <person name="Yadav S."/>
            <person name="Hopmans E.C."/>
            <person name="Dutilh B.E."/>
            <person name="Sinninghe Damste J.S."/>
        </authorList>
    </citation>
    <scope>NUCLEOTIDE SEQUENCE [LARGE SCALE GENOMIC DNA]</scope>
    <source>
        <strain evidence="2">NIOZ-UU47</strain>
    </source>
</reference>
<feature type="coiled-coil region" evidence="1">
    <location>
        <begin position="285"/>
        <end position="312"/>
    </location>
</feature>